<dbReference type="GO" id="GO:0005975">
    <property type="term" value="P:carbohydrate metabolic process"/>
    <property type="evidence" value="ECO:0007669"/>
    <property type="project" value="InterPro"/>
</dbReference>
<keyword evidence="5" id="KW-1185">Reference proteome</keyword>
<evidence type="ECO:0000313" key="5">
    <source>
        <dbReference type="Proteomes" id="UP000591735"/>
    </source>
</evidence>
<comment type="subcellular location">
    <subcellularLocation>
        <location evidence="1">Secreted</location>
    </subcellularLocation>
</comment>
<dbReference type="InterPro" id="IPR051398">
    <property type="entry name" value="Polysacch_Deacetylase"/>
</dbReference>
<dbReference type="RefSeq" id="WP_183705782.1">
    <property type="nucleotide sequence ID" value="NZ_JACHFE010000009.1"/>
</dbReference>
<evidence type="ECO:0000256" key="1">
    <source>
        <dbReference type="ARBA" id="ARBA00004613"/>
    </source>
</evidence>
<evidence type="ECO:0000259" key="3">
    <source>
        <dbReference type="PROSITE" id="PS51677"/>
    </source>
</evidence>
<dbReference type="AlphaFoldDB" id="A0A840UJN9"/>
<gene>
    <name evidence="4" type="ORF">HNR38_003022</name>
</gene>
<dbReference type="PANTHER" id="PTHR34216">
    <property type="match status" value="1"/>
</dbReference>
<dbReference type="SUPFAM" id="SSF88713">
    <property type="entry name" value="Glycoside hydrolase/deacetylase"/>
    <property type="match status" value="1"/>
</dbReference>
<accession>A0A840UJN9</accession>
<dbReference type="Proteomes" id="UP000591735">
    <property type="component" value="Unassembled WGS sequence"/>
</dbReference>
<dbReference type="Pfam" id="PF01522">
    <property type="entry name" value="Polysacc_deac_1"/>
    <property type="match status" value="1"/>
</dbReference>
<dbReference type="PROSITE" id="PS51677">
    <property type="entry name" value="NODB"/>
    <property type="match status" value="1"/>
</dbReference>
<dbReference type="InterPro" id="IPR011330">
    <property type="entry name" value="Glyco_hydro/deAcase_b/a-brl"/>
</dbReference>
<name>A0A840UJN9_9GAMM</name>
<protein>
    <submittedName>
        <fullName evidence="4">Peptidoglycan/xylan/chitin deacetylase (PgdA/CDA1 family)</fullName>
    </submittedName>
</protein>
<dbReference type="GO" id="GO:0016810">
    <property type="term" value="F:hydrolase activity, acting on carbon-nitrogen (but not peptide) bonds"/>
    <property type="evidence" value="ECO:0007669"/>
    <property type="project" value="InterPro"/>
</dbReference>
<evidence type="ECO:0000256" key="2">
    <source>
        <dbReference type="ARBA" id="ARBA00022729"/>
    </source>
</evidence>
<reference evidence="4 5" key="1">
    <citation type="submission" date="2020-08" db="EMBL/GenBank/DDBJ databases">
        <title>Genomic Encyclopedia of Type Strains, Phase IV (KMG-IV): sequencing the most valuable type-strain genomes for metagenomic binning, comparative biology and taxonomic classification.</title>
        <authorList>
            <person name="Goeker M."/>
        </authorList>
    </citation>
    <scope>NUCLEOTIDE SEQUENCE [LARGE SCALE GENOMIC DNA]</scope>
    <source>
        <strain evidence="4 5">DSM 22359</strain>
    </source>
</reference>
<dbReference type="EMBL" id="JACHFE010000009">
    <property type="protein sequence ID" value="MBB5322515.1"/>
    <property type="molecule type" value="Genomic_DNA"/>
</dbReference>
<evidence type="ECO:0000313" key="4">
    <source>
        <dbReference type="EMBL" id="MBB5322515.1"/>
    </source>
</evidence>
<sequence>MIVYLHDIPYSVGNRLAANKKNIDTVFSVEKCLKNNRNVLLTADDGYKSVKNLLPLLEKYNVKLIFFITTGFLDKSVYPYEVELSNFLERNSALSYEGKSLLLEDVSVKEEFFGMVHKQLKYLSLRERNNHIDSFFLENGGGREEYVENIFVTWQDLRELAKHPLVEIGSHCVSHVFLPSQDLSTIIFELKESKARIEHELGKKVTKLSYPYGGSNFKVKVLAKALGYKETYATNDKKYNFMDKGRVSLSKNVPRKLRE</sequence>
<organism evidence="4 5">
    <name type="scientific">Marinobacter oulmenensis</name>
    <dbReference type="NCBI Taxonomy" id="643747"/>
    <lineage>
        <taxon>Bacteria</taxon>
        <taxon>Pseudomonadati</taxon>
        <taxon>Pseudomonadota</taxon>
        <taxon>Gammaproteobacteria</taxon>
        <taxon>Pseudomonadales</taxon>
        <taxon>Marinobacteraceae</taxon>
        <taxon>Marinobacter</taxon>
    </lineage>
</organism>
<dbReference type="GO" id="GO:0005576">
    <property type="term" value="C:extracellular region"/>
    <property type="evidence" value="ECO:0007669"/>
    <property type="project" value="UniProtKB-SubCell"/>
</dbReference>
<keyword evidence="2" id="KW-0732">Signal</keyword>
<dbReference type="Gene3D" id="3.20.20.370">
    <property type="entry name" value="Glycoside hydrolase/deacetylase"/>
    <property type="match status" value="1"/>
</dbReference>
<dbReference type="InterPro" id="IPR002509">
    <property type="entry name" value="NODB_dom"/>
</dbReference>
<proteinExistence type="predicted"/>
<comment type="caution">
    <text evidence="4">The sequence shown here is derived from an EMBL/GenBank/DDBJ whole genome shotgun (WGS) entry which is preliminary data.</text>
</comment>
<dbReference type="CDD" id="cd10918">
    <property type="entry name" value="CE4_NodB_like_5s_6s"/>
    <property type="match status" value="1"/>
</dbReference>
<dbReference type="PANTHER" id="PTHR34216:SF3">
    <property type="entry name" value="POLY-BETA-1,6-N-ACETYL-D-GLUCOSAMINE N-DEACETYLASE"/>
    <property type="match status" value="1"/>
</dbReference>
<feature type="domain" description="NodB homology" evidence="3">
    <location>
        <begin position="37"/>
        <end position="259"/>
    </location>
</feature>